<dbReference type="Proteomes" id="UP001153404">
    <property type="component" value="Unassembled WGS sequence"/>
</dbReference>
<accession>A0A9X4KQB9</accession>
<evidence type="ECO:0000313" key="2">
    <source>
        <dbReference type="Proteomes" id="UP001153404"/>
    </source>
</evidence>
<dbReference type="AlphaFoldDB" id="A0A9X4KQB9"/>
<comment type="caution">
    <text evidence="1">The sequence shown here is derived from an EMBL/GenBank/DDBJ whole genome shotgun (WGS) entry which is preliminary data.</text>
</comment>
<protein>
    <recommendedName>
        <fullName evidence="3">Pyrroline-5-carboxylate reductase catalytic N-terminal domain-containing protein</fullName>
    </recommendedName>
</protein>
<dbReference type="RefSeq" id="WP_277530321.1">
    <property type="nucleotide sequence ID" value="NZ_JAPDIA010000003.1"/>
</dbReference>
<dbReference type="EMBL" id="JAPDIA010000003">
    <property type="protein sequence ID" value="MDG0809179.1"/>
    <property type="molecule type" value="Genomic_DNA"/>
</dbReference>
<evidence type="ECO:0000313" key="1">
    <source>
        <dbReference type="EMBL" id="MDG0809179.1"/>
    </source>
</evidence>
<gene>
    <name evidence="1" type="ORF">OMP40_07165</name>
</gene>
<proteinExistence type="predicted"/>
<reference evidence="1" key="1">
    <citation type="submission" date="2022-10" db="EMBL/GenBank/DDBJ databases">
        <title>Comparative genomic analysis of Cohnella hashimotonis sp. nov., isolated from the International Space Station.</title>
        <authorList>
            <person name="Simpson A."/>
            <person name="Venkateswaran K."/>
        </authorList>
    </citation>
    <scope>NUCLEOTIDE SEQUENCE</scope>
    <source>
        <strain evidence="1">DSM 28161</strain>
    </source>
</reference>
<evidence type="ECO:0008006" key="3">
    <source>
        <dbReference type="Google" id="ProtNLM"/>
    </source>
</evidence>
<keyword evidence="2" id="KW-1185">Reference proteome</keyword>
<sequence>MKIASIGSGHIGGMLGKRWAAHREATAQAEAANGALWRVLAPLFGRGYSLQVLRR</sequence>
<organism evidence="1 2">
    <name type="scientific">Cohnella rhizosphaerae</name>
    <dbReference type="NCBI Taxonomy" id="1457232"/>
    <lineage>
        <taxon>Bacteria</taxon>
        <taxon>Bacillati</taxon>
        <taxon>Bacillota</taxon>
        <taxon>Bacilli</taxon>
        <taxon>Bacillales</taxon>
        <taxon>Paenibacillaceae</taxon>
        <taxon>Cohnella</taxon>
    </lineage>
</organism>
<name>A0A9X4KQB9_9BACL</name>